<proteinExistence type="predicted"/>
<organism evidence="1 2">
    <name type="scientific">Phytophthora megakarya</name>
    <dbReference type="NCBI Taxonomy" id="4795"/>
    <lineage>
        <taxon>Eukaryota</taxon>
        <taxon>Sar</taxon>
        <taxon>Stramenopiles</taxon>
        <taxon>Oomycota</taxon>
        <taxon>Peronosporomycetes</taxon>
        <taxon>Peronosporales</taxon>
        <taxon>Peronosporaceae</taxon>
        <taxon>Phytophthora</taxon>
    </lineage>
</organism>
<feature type="non-terminal residue" evidence="1">
    <location>
        <position position="1"/>
    </location>
</feature>
<accession>A0A225W3S6</accession>
<keyword evidence="2" id="KW-1185">Reference proteome</keyword>
<sequence length="299" mass="33810">LSFEYPIEFIRTFSDDGKSEWINVLVPGFGRCQVQRSHLEFSAATNNDSGGVTTLTLRVAGVLEGLGMTGVQSLVPFLDSFGLSLTTLAILESYDTSCDDFDGNVIIRCCPNLQELTLSRELVDIQLDFTEYQATPEWSFAWTDVSTVAKSLRDPNNPLAKCTRRLKACLQRTEIADRRLGTTSNFKSSVSALFAMLEVNERLEYLMVESRCTEYEAAFKTFDGKPIYRQREPLPTKCKVAFLSVRSINEQQCKPLKRCRTMVARERSLVEQMDHHVLVNIFAFAALPVIRGVYYEYTA</sequence>
<gene>
    <name evidence="1" type="ORF">PHMEG_00014651</name>
</gene>
<comment type="caution">
    <text evidence="1">The sequence shown here is derived from an EMBL/GenBank/DDBJ whole genome shotgun (WGS) entry which is preliminary data.</text>
</comment>
<dbReference type="EMBL" id="NBNE01001906">
    <property type="protein sequence ID" value="OWZ12225.1"/>
    <property type="molecule type" value="Genomic_DNA"/>
</dbReference>
<protein>
    <submittedName>
        <fullName evidence="1">Uncharacterized protein</fullName>
    </submittedName>
</protein>
<dbReference type="AlphaFoldDB" id="A0A225W3S6"/>
<evidence type="ECO:0000313" key="1">
    <source>
        <dbReference type="EMBL" id="OWZ12225.1"/>
    </source>
</evidence>
<dbReference type="Proteomes" id="UP000198211">
    <property type="component" value="Unassembled WGS sequence"/>
</dbReference>
<evidence type="ECO:0000313" key="2">
    <source>
        <dbReference type="Proteomes" id="UP000198211"/>
    </source>
</evidence>
<dbReference type="OrthoDB" id="129639at2759"/>
<name>A0A225W3S6_9STRA</name>
<reference evidence="2" key="1">
    <citation type="submission" date="2017-03" db="EMBL/GenBank/DDBJ databases">
        <title>Phytopthora megakarya and P. palmivora, two closely related causual agents of cacao black pod achieved similar genome size and gene model numbers by different mechanisms.</title>
        <authorList>
            <person name="Ali S."/>
            <person name="Shao J."/>
            <person name="Larry D.J."/>
            <person name="Kronmiller B."/>
            <person name="Shen D."/>
            <person name="Strem M.D."/>
            <person name="Melnick R.L."/>
            <person name="Guiltinan M.J."/>
            <person name="Tyler B.M."/>
            <person name="Meinhardt L.W."/>
            <person name="Bailey B.A."/>
        </authorList>
    </citation>
    <scope>NUCLEOTIDE SEQUENCE [LARGE SCALE GENOMIC DNA]</scope>
    <source>
        <strain evidence="2">zdho120</strain>
    </source>
</reference>